<dbReference type="RefSeq" id="WP_323273214.1">
    <property type="nucleotide sequence ID" value="NZ_JAYGHT010000042.1"/>
</dbReference>
<feature type="domain" description="Rieske" evidence="12">
    <location>
        <begin position="11"/>
        <end position="122"/>
    </location>
</feature>
<proteinExistence type="predicted"/>
<organism evidence="13 14">
    <name type="scientific">Limnoraphis robusta CCNP1315</name>
    <dbReference type="NCBI Taxonomy" id="3110306"/>
    <lineage>
        <taxon>Bacteria</taxon>
        <taxon>Bacillati</taxon>
        <taxon>Cyanobacteriota</taxon>
        <taxon>Cyanophyceae</taxon>
        <taxon>Oscillatoriophycideae</taxon>
        <taxon>Oscillatoriales</taxon>
        <taxon>Sirenicapillariaceae</taxon>
        <taxon>Limnoraphis</taxon>
    </lineage>
</organism>
<evidence type="ECO:0000256" key="8">
    <source>
        <dbReference type="ARBA" id="ARBA00023004"/>
    </source>
</evidence>
<reference evidence="13 14" key="1">
    <citation type="submission" date="2023-12" db="EMBL/GenBank/DDBJ databases">
        <title>Baltic Sea Cyanobacteria.</title>
        <authorList>
            <person name="Delbaje E."/>
            <person name="Fewer D.P."/>
            <person name="Shishido T.K."/>
        </authorList>
    </citation>
    <scope>NUCLEOTIDE SEQUENCE [LARGE SCALE GENOMIC DNA]</scope>
    <source>
        <strain evidence="13 14">CCNP 1315</strain>
    </source>
</reference>
<dbReference type="SUPFAM" id="SSF50022">
    <property type="entry name" value="ISP domain"/>
    <property type="match status" value="1"/>
</dbReference>
<evidence type="ECO:0000256" key="3">
    <source>
        <dbReference type="ARBA" id="ARBA00022714"/>
    </source>
</evidence>
<accession>A0ABU5TXE2</accession>
<keyword evidence="14" id="KW-1185">Reference proteome</keyword>
<dbReference type="Pfam" id="PF08417">
    <property type="entry name" value="PaO"/>
    <property type="match status" value="1"/>
</dbReference>
<dbReference type="Proteomes" id="UP001301728">
    <property type="component" value="Unassembled WGS sequence"/>
</dbReference>
<evidence type="ECO:0000256" key="9">
    <source>
        <dbReference type="ARBA" id="ARBA00023014"/>
    </source>
</evidence>
<evidence type="ECO:0000259" key="12">
    <source>
        <dbReference type="PROSITE" id="PS51296"/>
    </source>
</evidence>
<evidence type="ECO:0000256" key="1">
    <source>
        <dbReference type="ARBA" id="ARBA00004370"/>
    </source>
</evidence>
<dbReference type="InterPro" id="IPR017941">
    <property type="entry name" value="Rieske_2Fe-2S"/>
</dbReference>
<keyword evidence="5" id="KW-0809">Transit peptide</keyword>
<keyword evidence="8" id="KW-0408">Iron</keyword>
<keyword evidence="6 11" id="KW-1133">Transmembrane helix</keyword>
<evidence type="ECO:0000313" key="13">
    <source>
        <dbReference type="EMBL" id="MEA5519601.1"/>
    </source>
</evidence>
<dbReference type="PANTHER" id="PTHR21266">
    <property type="entry name" value="IRON-SULFUR DOMAIN CONTAINING PROTEIN"/>
    <property type="match status" value="1"/>
</dbReference>
<evidence type="ECO:0000256" key="5">
    <source>
        <dbReference type="ARBA" id="ARBA00022946"/>
    </source>
</evidence>
<gene>
    <name evidence="13" type="ORF">VB854_11660</name>
</gene>
<keyword evidence="9" id="KW-0411">Iron-sulfur</keyword>
<evidence type="ECO:0000256" key="4">
    <source>
        <dbReference type="ARBA" id="ARBA00022723"/>
    </source>
</evidence>
<dbReference type="InterPro" id="IPR050584">
    <property type="entry name" value="Cholesterol_7-desaturase"/>
</dbReference>
<keyword evidence="3" id="KW-0001">2Fe-2S</keyword>
<keyword evidence="10 11" id="KW-0472">Membrane</keyword>
<evidence type="ECO:0000256" key="7">
    <source>
        <dbReference type="ARBA" id="ARBA00023002"/>
    </source>
</evidence>
<evidence type="ECO:0000256" key="2">
    <source>
        <dbReference type="ARBA" id="ARBA00022692"/>
    </source>
</evidence>
<dbReference type="Gene3D" id="3.90.380.10">
    <property type="entry name" value="Naphthalene 1,2-dioxygenase Alpha Subunit, Chain A, domain 1"/>
    <property type="match status" value="1"/>
</dbReference>
<dbReference type="SUPFAM" id="SSF55961">
    <property type="entry name" value="Bet v1-like"/>
    <property type="match status" value="1"/>
</dbReference>
<dbReference type="InterPro" id="IPR036922">
    <property type="entry name" value="Rieske_2Fe-2S_sf"/>
</dbReference>
<comment type="caution">
    <text evidence="13">The sequence shown here is derived from an EMBL/GenBank/DDBJ whole genome shotgun (WGS) entry which is preliminary data.</text>
</comment>
<evidence type="ECO:0000256" key="6">
    <source>
        <dbReference type="ARBA" id="ARBA00022989"/>
    </source>
</evidence>
<dbReference type="EMBL" id="JAYGHT010000042">
    <property type="protein sequence ID" value="MEA5519601.1"/>
    <property type="molecule type" value="Genomic_DNA"/>
</dbReference>
<evidence type="ECO:0000256" key="11">
    <source>
        <dbReference type="SAM" id="Phobius"/>
    </source>
</evidence>
<evidence type="ECO:0000256" key="10">
    <source>
        <dbReference type="ARBA" id="ARBA00023136"/>
    </source>
</evidence>
<feature type="transmembrane region" description="Helical" evidence="11">
    <location>
        <begin position="405"/>
        <end position="425"/>
    </location>
</feature>
<feature type="transmembrane region" description="Helical" evidence="11">
    <location>
        <begin position="381"/>
        <end position="399"/>
    </location>
</feature>
<dbReference type="Pfam" id="PF00355">
    <property type="entry name" value="Rieske"/>
    <property type="match status" value="1"/>
</dbReference>
<protein>
    <submittedName>
        <fullName evidence="13">Rieske 2Fe-2S domain-containing protein</fullName>
    </submittedName>
</protein>
<keyword evidence="4" id="KW-0479">Metal-binding</keyword>
<dbReference type="PANTHER" id="PTHR21266:SF32">
    <property type="entry name" value="CHOLESTEROL 7-DESATURASE NVD"/>
    <property type="match status" value="1"/>
</dbReference>
<dbReference type="Gene3D" id="2.102.10.10">
    <property type="entry name" value="Rieske [2Fe-2S] iron-sulphur domain"/>
    <property type="match status" value="1"/>
</dbReference>
<comment type="subcellular location">
    <subcellularLocation>
        <location evidence="1">Membrane</location>
    </subcellularLocation>
</comment>
<name>A0ABU5TXE2_9CYAN</name>
<dbReference type="PROSITE" id="PS51296">
    <property type="entry name" value="RIESKE"/>
    <property type="match status" value="1"/>
</dbReference>
<sequence>MSSKFNFFQNWYPLSPVEDLDPERPTPVTLLGLNFVIWKPKSSQTYQVFLDQCPHRLAPLSEGRIDEKTGNLMCSYHGWQFDEQGICTTIPQAEKPEIISKNKQNFCVRKFPTQEANDLLWVWADPNSSEQAANTPLPLSPQIDASQGFVWSSYVRDLEYDWQTLVENVADPSHVPFAHHGVQGNRNQAIPIPIKIIQSTASLIEAKTQGRFNTTITFEAPCRLEYAIEFGTDGKQVGLVTYCLPVSPGKSRIVAQFPRNFAKTLHRIIPRWWTHIKTRNLVLDGDMIFLHQQERFLQQKQQTESWKTAYKLPTEADHLVIEFRKWFDQYSQGKLPWEEVGISQAETLSLPKTRREILDRYHQHTQHCSSCRGALKAVKRWQIGLIVYFAIALSSAAILPDHWRLTVGLPLVITALASLGIYAGLKYGLEPQFYFIDYIHAEKK</sequence>
<keyword evidence="7" id="KW-0560">Oxidoreductase</keyword>
<dbReference type="InterPro" id="IPR013626">
    <property type="entry name" value="PaO"/>
</dbReference>
<keyword evidence="2 11" id="KW-0812">Transmembrane</keyword>
<evidence type="ECO:0000313" key="14">
    <source>
        <dbReference type="Proteomes" id="UP001301728"/>
    </source>
</evidence>